<evidence type="ECO:0000256" key="2">
    <source>
        <dbReference type="ARBA" id="ARBA00022478"/>
    </source>
</evidence>
<dbReference type="PANTHER" id="PTHR13946">
    <property type="entry name" value="DNA-DIRECTED RNA POLYMERASE I,II,III"/>
    <property type="match status" value="1"/>
</dbReference>
<dbReference type="SUPFAM" id="SSF55257">
    <property type="entry name" value="RBP11-like subunits of RNA polymerase"/>
    <property type="match status" value="1"/>
</dbReference>
<keyword evidence="9" id="KW-1185">Reference proteome</keyword>
<dbReference type="CDD" id="cd06926">
    <property type="entry name" value="RNAP_II_RPB11"/>
    <property type="match status" value="1"/>
</dbReference>
<dbReference type="InterPro" id="IPR037685">
    <property type="entry name" value="RBP11"/>
</dbReference>
<dbReference type="GO" id="GO:0046983">
    <property type="term" value="F:protein dimerization activity"/>
    <property type="evidence" value="ECO:0007669"/>
    <property type="project" value="InterPro"/>
</dbReference>
<dbReference type="InterPro" id="IPR036603">
    <property type="entry name" value="RBP11-like"/>
</dbReference>
<dbReference type="EMBL" id="BTCM01000005">
    <property type="protein sequence ID" value="GMK58490.1"/>
    <property type="molecule type" value="Genomic_DNA"/>
</dbReference>
<evidence type="ECO:0000256" key="5">
    <source>
        <dbReference type="ARBA" id="ARBA00025751"/>
    </source>
</evidence>
<comment type="similarity">
    <text evidence="5">Belongs to the archaeal Rpo11/eukaryotic RPB11/RPC19 RNA polymerase subunit family.</text>
</comment>
<organism evidence="8 9">
    <name type="scientific">Cutaneotrichosporon spelunceum</name>
    <dbReference type="NCBI Taxonomy" id="1672016"/>
    <lineage>
        <taxon>Eukaryota</taxon>
        <taxon>Fungi</taxon>
        <taxon>Dikarya</taxon>
        <taxon>Basidiomycota</taxon>
        <taxon>Agaricomycotina</taxon>
        <taxon>Tremellomycetes</taxon>
        <taxon>Trichosporonales</taxon>
        <taxon>Trichosporonaceae</taxon>
        <taxon>Cutaneotrichosporon</taxon>
    </lineage>
</organism>
<keyword evidence="3" id="KW-0804">Transcription</keyword>
<dbReference type="HAMAP" id="MF_00261">
    <property type="entry name" value="RNApol_arch_Rpo11"/>
    <property type="match status" value="1"/>
</dbReference>
<keyword evidence="2" id="KW-0240">DNA-directed RNA polymerase</keyword>
<dbReference type="InterPro" id="IPR009025">
    <property type="entry name" value="RBP11-like_dimer"/>
</dbReference>
<dbReference type="GO" id="GO:0003899">
    <property type="term" value="F:DNA-directed RNA polymerase activity"/>
    <property type="evidence" value="ECO:0007669"/>
    <property type="project" value="InterPro"/>
</dbReference>
<evidence type="ECO:0000256" key="3">
    <source>
        <dbReference type="ARBA" id="ARBA00023163"/>
    </source>
</evidence>
<keyword evidence="4" id="KW-0539">Nucleus</keyword>
<evidence type="ECO:0000256" key="6">
    <source>
        <dbReference type="SAM" id="MobiDB-lite"/>
    </source>
</evidence>
<sequence>MATGSKLKLAGSISSTTQPRLRVISAAPTHSTPTLFSSSHPRKMSGRINQPNRIETWLLQEDEKRLTITEDPKIPNAATVIVRAQDHTLGNMLRAQLLLDPTVLFAGYKVPHPLENVITIKIQTDDRSNPADALKRACTQLINQTINVKKQFQDQAHNIEMGMGPEAAPQAAGGYDPYGDGFGGGAPAGGAAQGGDVYDF</sequence>
<feature type="region of interest" description="Disordered" evidence="6">
    <location>
        <begin position="26"/>
        <end position="47"/>
    </location>
</feature>
<dbReference type="GO" id="GO:0005665">
    <property type="term" value="C:RNA polymerase II, core complex"/>
    <property type="evidence" value="ECO:0007669"/>
    <property type="project" value="InterPro"/>
</dbReference>
<dbReference type="Gene3D" id="3.30.1360.10">
    <property type="entry name" value="RNA polymerase, RBP11-like subunit"/>
    <property type="match status" value="1"/>
</dbReference>
<reference evidence="8" key="2">
    <citation type="submission" date="2023-06" db="EMBL/GenBank/DDBJ databases">
        <authorList>
            <person name="Kobayashi Y."/>
            <person name="Kayamori A."/>
            <person name="Aoki K."/>
            <person name="Shiwa Y."/>
            <person name="Fujita N."/>
            <person name="Sugita T."/>
            <person name="Iwasaki W."/>
            <person name="Tanaka N."/>
            <person name="Takashima M."/>
        </authorList>
    </citation>
    <scope>NUCLEOTIDE SEQUENCE</scope>
    <source>
        <strain evidence="8">HIS016</strain>
    </source>
</reference>
<reference evidence="8" key="1">
    <citation type="journal article" date="2023" name="BMC Genomics">
        <title>Chromosome-level genome assemblies of Cutaneotrichosporon spp. (Trichosporonales, Basidiomycota) reveal imbalanced evolution between nucleotide sequences and chromosome synteny.</title>
        <authorList>
            <person name="Kobayashi Y."/>
            <person name="Kayamori A."/>
            <person name="Aoki K."/>
            <person name="Shiwa Y."/>
            <person name="Matsutani M."/>
            <person name="Fujita N."/>
            <person name="Sugita T."/>
            <person name="Iwasaki W."/>
            <person name="Tanaka N."/>
            <person name="Takashima M."/>
        </authorList>
    </citation>
    <scope>NUCLEOTIDE SEQUENCE</scope>
    <source>
        <strain evidence="8">HIS016</strain>
    </source>
</reference>
<evidence type="ECO:0000256" key="4">
    <source>
        <dbReference type="ARBA" id="ARBA00023242"/>
    </source>
</evidence>
<dbReference type="AlphaFoldDB" id="A0AAD3YCU1"/>
<name>A0AAD3YCU1_9TREE</name>
<accession>A0AAD3YCU1</accession>
<evidence type="ECO:0000313" key="8">
    <source>
        <dbReference type="EMBL" id="GMK58490.1"/>
    </source>
</evidence>
<dbReference type="Pfam" id="PF13656">
    <property type="entry name" value="RNA_pol_L_2"/>
    <property type="match status" value="1"/>
</dbReference>
<comment type="caution">
    <text evidence="8">The sequence shown here is derived from an EMBL/GenBank/DDBJ whole genome shotgun (WGS) entry which is preliminary data.</text>
</comment>
<protein>
    <recommendedName>
        <fullName evidence="7">DNA-directed RNA polymerase RBP11-like dimerisation domain-containing protein</fullName>
    </recommendedName>
</protein>
<comment type="subcellular location">
    <subcellularLocation>
        <location evidence="1">Nucleus</location>
    </subcellularLocation>
</comment>
<dbReference type="PANTHER" id="PTHR13946:SF16">
    <property type="entry name" value="DNA-DIRECTED RNA POLYMERASE II SUBUNIT RPB11"/>
    <property type="match status" value="1"/>
</dbReference>
<feature type="domain" description="DNA-directed RNA polymerase RBP11-like dimerisation" evidence="7">
    <location>
        <begin position="78"/>
        <end position="150"/>
    </location>
</feature>
<proteinExistence type="inferred from homology"/>
<dbReference type="GO" id="GO:0006366">
    <property type="term" value="P:transcription by RNA polymerase II"/>
    <property type="evidence" value="ECO:0007669"/>
    <property type="project" value="InterPro"/>
</dbReference>
<dbReference type="FunFam" id="3.30.1360.10:FF:000011">
    <property type="entry name" value="Related to DNA-directed RNA polymerase 13.3K chain"/>
    <property type="match status" value="1"/>
</dbReference>
<dbReference type="InterPro" id="IPR022905">
    <property type="entry name" value="Rpo11-like"/>
</dbReference>
<evidence type="ECO:0000259" key="7">
    <source>
        <dbReference type="Pfam" id="PF13656"/>
    </source>
</evidence>
<gene>
    <name evidence="8" type="primary">RPB11</name>
    <name evidence="8" type="ORF">CspeluHIS016_0505220</name>
</gene>
<feature type="compositionally biased region" description="Polar residues" evidence="6">
    <location>
        <begin position="28"/>
        <end position="39"/>
    </location>
</feature>
<evidence type="ECO:0000256" key="1">
    <source>
        <dbReference type="ARBA" id="ARBA00004123"/>
    </source>
</evidence>
<dbReference type="Proteomes" id="UP001222932">
    <property type="component" value="Unassembled WGS sequence"/>
</dbReference>
<evidence type="ECO:0000313" key="9">
    <source>
        <dbReference type="Proteomes" id="UP001222932"/>
    </source>
</evidence>